<feature type="chain" id="PRO_5037570867" description="6-bladed beta-propeller" evidence="1">
    <location>
        <begin position="21"/>
        <end position="404"/>
    </location>
</feature>
<sequence length="404" mass="46190">MKCLHILVVACFAVFSISCAGKEAKENGTIIRPNSKISSFKHVDGLRLSEFGDSIGYISLKLDSNELIGKITKILPLQDHIVVFDKNLSKGIYIFDKQGNQLAKIFRDLDSPTAPYSIEDVSVDAEKGVLYVYSANQNQVYSFDKNGKYLQKMQLAKGYFSFVQKIDDGFLCYREIDRVEKEEPFHNYRLCLLDSTGLFVKGWFNTIRNPNFTMPNPSVYFRVNAASHEVYFQSPYIDTILQLDAKEHLLKNFAVYDYNSNNYSRRGIYTAHTPDQYLTARSSSCANDEIPLITDRFILGEYTVKGGRILNYYYDLKTDHTVSGNGFKNDFDNIYVTAGPNYCITSNELITQVDNQRMLDDLEIMRETKEIDSLKIVGKKKELLNQISQNPETVVLALIKLKHE</sequence>
<evidence type="ECO:0000256" key="1">
    <source>
        <dbReference type="SAM" id="SignalP"/>
    </source>
</evidence>
<dbReference type="RefSeq" id="WP_012794212.1">
    <property type="nucleotide sequence ID" value="NC_013132.1"/>
</dbReference>
<feature type="signal peptide" evidence="1">
    <location>
        <begin position="1"/>
        <end position="20"/>
    </location>
</feature>
<dbReference type="AlphaFoldDB" id="A0A979GB04"/>
<accession>A0A979GB04</accession>
<dbReference type="EMBL" id="CP001699">
    <property type="protein sequence ID" value="ACU64049.1"/>
    <property type="molecule type" value="Genomic_DNA"/>
</dbReference>
<dbReference type="Pfam" id="PF17170">
    <property type="entry name" value="DUF5128"/>
    <property type="match status" value="1"/>
</dbReference>
<proteinExistence type="predicted"/>
<name>A0A979GB04_CHIPD</name>
<dbReference type="PROSITE" id="PS51257">
    <property type="entry name" value="PROKAR_LIPOPROTEIN"/>
    <property type="match status" value="1"/>
</dbReference>
<dbReference type="Proteomes" id="UP000002215">
    <property type="component" value="Chromosome"/>
</dbReference>
<keyword evidence="1" id="KW-0732">Signal</keyword>
<protein>
    <recommendedName>
        <fullName evidence="4">6-bladed beta-propeller</fullName>
    </recommendedName>
</protein>
<dbReference type="KEGG" id="cpi:Cpin_6645"/>
<dbReference type="InterPro" id="IPR011042">
    <property type="entry name" value="6-blade_b-propeller_TolB-like"/>
</dbReference>
<evidence type="ECO:0000313" key="2">
    <source>
        <dbReference type="EMBL" id="ACU64049.1"/>
    </source>
</evidence>
<reference evidence="3" key="1">
    <citation type="submission" date="2009-08" db="EMBL/GenBank/DDBJ databases">
        <title>The complete genome of Chitinophaga pinensis DSM 2588.</title>
        <authorList>
            <consortium name="US DOE Joint Genome Institute (JGI-PGF)"/>
            <person name="Lucas S."/>
            <person name="Copeland A."/>
            <person name="Lapidus A."/>
            <person name="Glavina del Rio T."/>
            <person name="Dalin E."/>
            <person name="Tice H."/>
            <person name="Bruce D."/>
            <person name="Goodwin L."/>
            <person name="Pitluck S."/>
            <person name="Kyrpides N."/>
            <person name="Mavromatis K."/>
            <person name="Ivanova N."/>
            <person name="Mikhailova N."/>
            <person name="Sims D."/>
            <person name="Meinche L."/>
            <person name="Brettin T."/>
            <person name="Detter J.C."/>
            <person name="Han C."/>
            <person name="Larimer F."/>
            <person name="Land M."/>
            <person name="Hauser L."/>
            <person name="Markowitz V."/>
            <person name="Cheng J.-F."/>
            <person name="Hugenholtz P."/>
            <person name="Woyke T."/>
            <person name="Wu D."/>
            <person name="Spring S."/>
            <person name="Klenk H.-P."/>
            <person name="Eisen J.A."/>
        </authorList>
    </citation>
    <scope>NUCLEOTIDE SEQUENCE [LARGE SCALE GENOMIC DNA]</scope>
    <source>
        <strain evidence="3">ATCC 43595 / DSM 2588 / LMG 13176 / NBRC 15968 / NCIMB 11800 / UQM 2034</strain>
    </source>
</reference>
<evidence type="ECO:0000313" key="3">
    <source>
        <dbReference type="Proteomes" id="UP000002215"/>
    </source>
</evidence>
<dbReference type="SUPFAM" id="SSF63829">
    <property type="entry name" value="Calcium-dependent phosphotriesterase"/>
    <property type="match status" value="1"/>
</dbReference>
<evidence type="ECO:0008006" key="4">
    <source>
        <dbReference type="Google" id="ProtNLM"/>
    </source>
</evidence>
<dbReference type="OrthoDB" id="828283at2"/>
<gene>
    <name evidence="2" type="ordered locus">Cpin_6645</name>
</gene>
<reference evidence="2 3" key="2">
    <citation type="journal article" date="2010" name="Stand. Genomic Sci.">
        <title>Complete genome sequence of Chitinophaga pinensis type strain (UQM 2034).</title>
        <authorList>
            <person name="Glavina Del Rio T."/>
            <person name="Abt B."/>
            <person name="Spring S."/>
            <person name="Lapidus A."/>
            <person name="Nolan M."/>
            <person name="Tice H."/>
            <person name="Copeland A."/>
            <person name="Cheng J.F."/>
            <person name="Chen F."/>
            <person name="Bruce D."/>
            <person name="Goodwin L."/>
            <person name="Pitluck S."/>
            <person name="Ivanova N."/>
            <person name="Mavromatis K."/>
            <person name="Mikhailova N."/>
            <person name="Pati A."/>
            <person name="Chen A."/>
            <person name="Palaniappan K."/>
            <person name="Land M."/>
            <person name="Hauser L."/>
            <person name="Chang Y.J."/>
            <person name="Jeffries C.D."/>
            <person name="Chain P."/>
            <person name="Saunders E."/>
            <person name="Detter J.C."/>
            <person name="Brettin T."/>
            <person name="Rohde M."/>
            <person name="Goker M."/>
            <person name="Bristow J."/>
            <person name="Eisen J.A."/>
            <person name="Markowitz V."/>
            <person name="Hugenholtz P."/>
            <person name="Kyrpides N.C."/>
            <person name="Klenk H.P."/>
            <person name="Lucas S."/>
        </authorList>
    </citation>
    <scope>NUCLEOTIDE SEQUENCE [LARGE SCALE GENOMIC DNA]</scope>
    <source>
        <strain evidence="3">ATCC 43595 / DSM 2588 / LMG 13176 / NBRC 15968 / NCIMB 11800 / UQM 2034</strain>
    </source>
</reference>
<organism evidence="2 3">
    <name type="scientific">Chitinophaga pinensis (strain ATCC 43595 / DSM 2588 / LMG 13176 / NBRC 15968 / NCIMB 11800 / UQM 2034)</name>
    <dbReference type="NCBI Taxonomy" id="485918"/>
    <lineage>
        <taxon>Bacteria</taxon>
        <taxon>Pseudomonadati</taxon>
        <taxon>Bacteroidota</taxon>
        <taxon>Chitinophagia</taxon>
        <taxon>Chitinophagales</taxon>
        <taxon>Chitinophagaceae</taxon>
        <taxon>Chitinophaga</taxon>
    </lineage>
</organism>
<dbReference type="Gene3D" id="2.120.10.30">
    <property type="entry name" value="TolB, C-terminal domain"/>
    <property type="match status" value="1"/>
</dbReference>